<protein>
    <submittedName>
        <fullName evidence="1">Uncharacterized protein</fullName>
    </submittedName>
</protein>
<keyword evidence="2" id="KW-1185">Reference proteome</keyword>
<sequence length="160" mass="17898">HRIQRKALEEVLGFAASYAAKYPLNDPYIAKLPTNSSLPIEGLPLLAGFCYSEPHCRFLIINKKNILAHLDKASYRLRGDSRSNWKPVSSTLLQMIQGCEAELKSAADESRRHAKAPKGVDSKSNWVKFIKWSAHLLRKARPILLKAAQPPISKVAKGRL</sequence>
<dbReference type="OrthoDB" id="5106259at2759"/>
<comment type="caution">
    <text evidence="1">The sequence shown here is derived from an EMBL/GenBank/DDBJ whole genome shotgun (WGS) entry which is preliminary data.</text>
</comment>
<feature type="non-terminal residue" evidence="1">
    <location>
        <position position="1"/>
    </location>
</feature>
<evidence type="ECO:0000313" key="1">
    <source>
        <dbReference type="EMBL" id="KAH7137077.1"/>
    </source>
</evidence>
<reference evidence="1" key="1">
    <citation type="journal article" date="2021" name="Nat. Commun.">
        <title>Genetic determinants of endophytism in the Arabidopsis root mycobiome.</title>
        <authorList>
            <person name="Mesny F."/>
            <person name="Miyauchi S."/>
            <person name="Thiergart T."/>
            <person name="Pickel B."/>
            <person name="Atanasova L."/>
            <person name="Karlsson M."/>
            <person name="Huettel B."/>
            <person name="Barry K.W."/>
            <person name="Haridas S."/>
            <person name="Chen C."/>
            <person name="Bauer D."/>
            <person name="Andreopoulos W."/>
            <person name="Pangilinan J."/>
            <person name="LaButti K."/>
            <person name="Riley R."/>
            <person name="Lipzen A."/>
            <person name="Clum A."/>
            <person name="Drula E."/>
            <person name="Henrissat B."/>
            <person name="Kohler A."/>
            <person name="Grigoriev I.V."/>
            <person name="Martin F.M."/>
            <person name="Hacquard S."/>
        </authorList>
    </citation>
    <scope>NUCLEOTIDE SEQUENCE</scope>
    <source>
        <strain evidence="1">MPI-CAGE-AT-0021</strain>
    </source>
</reference>
<accession>A0A9P9EGK2</accession>
<organism evidence="1 2">
    <name type="scientific">Dactylonectria estremocensis</name>
    <dbReference type="NCBI Taxonomy" id="1079267"/>
    <lineage>
        <taxon>Eukaryota</taxon>
        <taxon>Fungi</taxon>
        <taxon>Dikarya</taxon>
        <taxon>Ascomycota</taxon>
        <taxon>Pezizomycotina</taxon>
        <taxon>Sordariomycetes</taxon>
        <taxon>Hypocreomycetidae</taxon>
        <taxon>Hypocreales</taxon>
        <taxon>Nectriaceae</taxon>
        <taxon>Dactylonectria</taxon>
    </lineage>
</organism>
<gene>
    <name evidence="1" type="ORF">B0J13DRAFT_449139</name>
</gene>
<dbReference type="EMBL" id="JAGMUU010000016">
    <property type="protein sequence ID" value="KAH7137077.1"/>
    <property type="molecule type" value="Genomic_DNA"/>
</dbReference>
<dbReference type="AlphaFoldDB" id="A0A9P9EGK2"/>
<evidence type="ECO:0000313" key="2">
    <source>
        <dbReference type="Proteomes" id="UP000717696"/>
    </source>
</evidence>
<dbReference type="Proteomes" id="UP000717696">
    <property type="component" value="Unassembled WGS sequence"/>
</dbReference>
<proteinExistence type="predicted"/>
<name>A0A9P9EGK2_9HYPO</name>